<dbReference type="Pfam" id="PF14223">
    <property type="entry name" value="Retrotran_gag_2"/>
    <property type="match status" value="1"/>
</dbReference>
<organism evidence="2 3">
    <name type="scientific">Rickenella mellea</name>
    <dbReference type="NCBI Taxonomy" id="50990"/>
    <lineage>
        <taxon>Eukaryota</taxon>
        <taxon>Fungi</taxon>
        <taxon>Dikarya</taxon>
        <taxon>Basidiomycota</taxon>
        <taxon>Agaricomycotina</taxon>
        <taxon>Agaricomycetes</taxon>
        <taxon>Hymenochaetales</taxon>
        <taxon>Rickenellaceae</taxon>
        <taxon>Rickenella</taxon>
    </lineage>
</organism>
<gene>
    <name evidence="2" type="ORF">BD410DRAFT_846818</name>
</gene>
<evidence type="ECO:0000313" key="3">
    <source>
        <dbReference type="Proteomes" id="UP000294933"/>
    </source>
</evidence>
<accession>A0A4Y7PE38</accession>
<evidence type="ECO:0008006" key="4">
    <source>
        <dbReference type="Google" id="ProtNLM"/>
    </source>
</evidence>
<dbReference type="AlphaFoldDB" id="A0A4Y7PE38"/>
<dbReference type="VEuPathDB" id="FungiDB:BD410DRAFT_846818"/>
<dbReference type="Proteomes" id="UP000294933">
    <property type="component" value="Unassembled WGS sequence"/>
</dbReference>
<name>A0A4Y7PE38_9AGAM</name>
<protein>
    <recommendedName>
        <fullName evidence="4">DUF4219 domain-containing protein</fullName>
    </recommendedName>
</protein>
<evidence type="ECO:0000313" key="2">
    <source>
        <dbReference type="EMBL" id="TDL13567.1"/>
    </source>
</evidence>
<proteinExistence type="predicted"/>
<feature type="compositionally biased region" description="Low complexity" evidence="1">
    <location>
        <begin position="48"/>
        <end position="63"/>
    </location>
</feature>
<keyword evidence="3" id="KW-1185">Reference proteome</keyword>
<reference evidence="2 3" key="1">
    <citation type="submission" date="2018-06" db="EMBL/GenBank/DDBJ databases">
        <title>A transcriptomic atlas of mushroom development highlights an independent origin of complex multicellularity.</title>
        <authorList>
            <consortium name="DOE Joint Genome Institute"/>
            <person name="Krizsan K."/>
            <person name="Almasi E."/>
            <person name="Merenyi Z."/>
            <person name="Sahu N."/>
            <person name="Viragh M."/>
            <person name="Koszo T."/>
            <person name="Mondo S."/>
            <person name="Kiss B."/>
            <person name="Balint B."/>
            <person name="Kues U."/>
            <person name="Barry K."/>
            <person name="Hegedus J.C."/>
            <person name="Henrissat B."/>
            <person name="Johnson J."/>
            <person name="Lipzen A."/>
            <person name="Ohm R."/>
            <person name="Nagy I."/>
            <person name="Pangilinan J."/>
            <person name="Yan J."/>
            <person name="Xiong Y."/>
            <person name="Grigoriev I.V."/>
            <person name="Hibbett D.S."/>
            <person name="Nagy L.G."/>
        </authorList>
    </citation>
    <scope>NUCLEOTIDE SEQUENCE [LARGE SCALE GENOMIC DNA]</scope>
    <source>
        <strain evidence="2 3">SZMC22713</strain>
    </source>
</reference>
<feature type="region of interest" description="Disordered" evidence="1">
    <location>
        <begin position="43"/>
        <end position="83"/>
    </location>
</feature>
<dbReference type="OrthoDB" id="2847449at2759"/>
<sequence length="150" mass="16046">MSSSAGGSSIYRIDPLKGAENYPTWKIKIKDILTDMGLEDHIVEKLSKPSSTQPSGSGTTPTETGKDKEGSGGAAGAQAAGPNWAKNDRTALSAIRLRVADIVLVYIANATTALEAWKTLRNIFEERGPGGKVQIRKKLIYPRAEEGADF</sequence>
<dbReference type="STRING" id="50990.A0A4Y7PE38"/>
<dbReference type="EMBL" id="ML170546">
    <property type="protein sequence ID" value="TDL13567.1"/>
    <property type="molecule type" value="Genomic_DNA"/>
</dbReference>
<evidence type="ECO:0000256" key="1">
    <source>
        <dbReference type="SAM" id="MobiDB-lite"/>
    </source>
</evidence>